<accession>A0A1B7TCR3</accession>
<feature type="transmembrane region" description="Helical" evidence="6">
    <location>
        <begin position="88"/>
        <end position="107"/>
    </location>
</feature>
<feature type="transmembrane region" description="Helical" evidence="6">
    <location>
        <begin position="433"/>
        <end position="459"/>
    </location>
</feature>
<dbReference type="EMBL" id="LXPE01000017">
    <property type="protein sequence ID" value="OBA26507.1"/>
    <property type="molecule type" value="Genomic_DNA"/>
</dbReference>
<dbReference type="SUPFAM" id="SSF103473">
    <property type="entry name" value="MFS general substrate transporter"/>
    <property type="match status" value="1"/>
</dbReference>
<dbReference type="PANTHER" id="PTHR23508">
    <property type="entry name" value="CARBOXYLIC ACID TRANSPORTER PROTEIN HOMOLOG"/>
    <property type="match status" value="1"/>
</dbReference>
<feature type="domain" description="Major facilitator superfamily (MFS) profile" evidence="7">
    <location>
        <begin position="90"/>
        <end position="520"/>
    </location>
</feature>
<sequence>MSATKRVPFSKRHVTEPRWARDIPSPTEMFKNIFVYGNKEVAWFKTDGNKFESPEEKEELQAALQQKKDVTEEVEYVEMTKKEKRKTIIEMFFACCCLTAEGYVGSVTNTINSGLKYTYGAQYYDSVAISNISSISAAGMIVSFLLFGFLSDRIGRKKVTLAGNVIMIISLLLLSGAITKGTQFEATADRYYKDKSTGKHYPIATESFWSYITFLRFMIGMGMGAEYPGATAWAADLAKKLKPKQRIKWIILFSSAAITTGYTLGVVVALIVVTICGDSHYQYAWRWTVGFGAILPTFFLVGRLRVKEAESFEKNRFKTGIPYLVTLKLYWFRVLFFGLSWFCYDMFTSGFSSVRTIIFELILGSSASKKTVWEWTLLFQCFYLVGAFAGSQVAARCGIRYVCFIATMIQGVIGLVLYFCLPSLKHNIGVFTLLYGLFVVFSNIGFGNNVFMFCSAGFATPVRGLMFGLCSTIAKIGSLSSGYIIPKLVTHGGTRSAFLLGAIFAMCAGVGFLFVPPLDQVTQQLEDKRFIEYLIVENYDISELTAFDYMQNKEEDETDSRNGDVDNESSELENKKDGLKVKTYDV</sequence>
<dbReference type="GO" id="GO:0005886">
    <property type="term" value="C:plasma membrane"/>
    <property type="evidence" value="ECO:0007669"/>
    <property type="project" value="TreeGrafter"/>
</dbReference>
<dbReference type="OrthoDB" id="2261376at2759"/>
<evidence type="ECO:0000256" key="6">
    <source>
        <dbReference type="SAM" id="Phobius"/>
    </source>
</evidence>
<evidence type="ECO:0000259" key="7">
    <source>
        <dbReference type="PROSITE" id="PS50850"/>
    </source>
</evidence>
<feature type="transmembrane region" description="Helical" evidence="6">
    <location>
        <begin position="208"/>
        <end position="228"/>
    </location>
</feature>
<dbReference type="Gene3D" id="1.20.1250.20">
    <property type="entry name" value="MFS general substrate transporter like domains"/>
    <property type="match status" value="1"/>
</dbReference>
<name>A0A1B7TCR3_9ASCO</name>
<keyword evidence="3 6" id="KW-1133">Transmembrane helix</keyword>
<evidence type="ECO:0000256" key="2">
    <source>
        <dbReference type="ARBA" id="ARBA00022692"/>
    </source>
</evidence>
<keyword evidence="4 6" id="KW-0472">Membrane</keyword>
<dbReference type="InterPro" id="IPR011701">
    <property type="entry name" value="MFS"/>
</dbReference>
<evidence type="ECO:0000256" key="4">
    <source>
        <dbReference type="ARBA" id="ARBA00023136"/>
    </source>
</evidence>
<evidence type="ECO:0000256" key="1">
    <source>
        <dbReference type="ARBA" id="ARBA00004141"/>
    </source>
</evidence>
<organism evidence="8 9">
    <name type="scientific">Hanseniaspora valbyensis NRRL Y-1626</name>
    <dbReference type="NCBI Taxonomy" id="766949"/>
    <lineage>
        <taxon>Eukaryota</taxon>
        <taxon>Fungi</taxon>
        <taxon>Dikarya</taxon>
        <taxon>Ascomycota</taxon>
        <taxon>Saccharomycotina</taxon>
        <taxon>Saccharomycetes</taxon>
        <taxon>Saccharomycodales</taxon>
        <taxon>Saccharomycodaceae</taxon>
        <taxon>Hanseniaspora</taxon>
    </lineage>
</organism>
<reference evidence="9" key="1">
    <citation type="journal article" date="2016" name="Proc. Natl. Acad. Sci. U.S.A.">
        <title>Comparative genomics of biotechnologically important yeasts.</title>
        <authorList>
            <person name="Riley R."/>
            <person name="Haridas S."/>
            <person name="Wolfe K.H."/>
            <person name="Lopes M.R."/>
            <person name="Hittinger C.T."/>
            <person name="Goeker M."/>
            <person name="Salamov A.A."/>
            <person name="Wisecaver J.H."/>
            <person name="Long T.M."/>
            <person name="Calvey C.H."/>
            <person name="Aerts A.L."/>
            <person name="Barry K.W."/>
            <person name="Choi C."/>
            <person name="Clum A."/>
            <person name="Coughlan A.Y."/>
            <person name="Deshpande S."/>
            <person name="Douglass A.P."/>
            <person name="Hanson S.J."/>
            <person name="Klenk H.-P."/>
            <person name="LaButti K.M."/>
            <person name="Lapidus A."/>
            <person name="Lindquist E.A."/>
            <person name="Lipzen A.M."/>
            <person name="Meier-Kolthoff J.P."/>
            <person name="Ohm R.A."/>
            <person name="Otillar R.P."/>
            <person name="Pangilinan J.L."/>
            <person name="Peng Y."/>
            <person name="Rokas A."/>
            <person name="Rosa C.A."/>
            <person name="Scheuner C."/>
            <person name="Sibirny A.A."/>
            <person name="Slot J.C."/>
            <person name="Stielow J.B."/>
            <person name="Sun H."/>
            <person name="Kurtzman C.P."/>
            <person name="Blackwell M."/>
            <person name="Grigoriev I.V."/>
            <person name="Jeffries T.W."/>
        </authorList>
    </citation>
    <scope>NUCLEOTIDE SEQUENCE [LARGE SCALE GENOMIC DNA]</scope>
    <source>
        <strain evidence="9">NRRL Y-1626</strain>
    </source>
</reference>
<comment type="caution">
    <text evidence="8">The sequence shown here is derived from an EMBL/GenBank/DDBJ whole genome shotgun (WGS) entry which is preliminary data.</text>
</comment>
<dbReference type="InterPro" id="IPR020846">
    <property type="entry name" value="MFS_dom"/>
</dbReference>
<evidence type="ECO:0000313" key="8">
    <source>
        <dbReference type="EMBL" id="OBA26507.1"/>
    </source>
</evidence>
<dbReference type="PROSITE" id="PS50850">
    <property type="entry name" value="MFS"/>
    <property type="match status" value="1"/>
</dbReference>
<dbReference type="Pfam" id="PF07690">
    <property type="entry name" value="MFS_1"/>
    <property type="match status" value="1"/>
</dbReference>
<proteinExistence type="predicted"/>
<dbReference type="GO" id="GO:0046943">
    <property type="term" value="F:carboxylic acid transmembrane transporter activity"/>
    <property type="evidence" value="ECO:0007669"/>
    <property type="project" value="TreeGrafter"/>
</dbReference>
<evidence type="ECO:0000256" key="3">
    <source>
        <dbReference type="ARBA" id="ARBA00022989"/>
    </source>
</evidence>
<keyword evidence="9" id="KW-1185">Reference proteome</keyword>
<feature type="region of interest" description="Disordered" evidence="5">
    <location>
        <begin position="553"/>
        <end position="586"/>
    </location>
</feature>
<evidence type="ECO:0000313" key="9">
    <source>
        <dbReference type="Proteomes" id="UP000092321"/>
    </source>
</evidence>
<feature type="transmembrane region" description="Helical" evidence="6">
    <location>
        <begin position="399"/>
        <end position="421"/>
    </location>
</feature>
<feature type="transmembrane region" description="Helical" evidence="6">
    <location>
        <begin position="284"/>
        <end position="301"/>
    </location>
</feature>
<evidence type="ECO:0000256" key="5">
    <source>
        <dbReference type="SAM" id="MobiDB-lite"/>
    </source>
</evidence>
<feature type="transmembrane region" description="Helical" evidence="6">
    <location>
        <begin position="465"/>
        <end position="485"/>
    </location>
</feature>
<comment type="subcellular location">
    <subcellularLocation>
        <location evidence="1">Membrane</location>
        <topology evidence="1">Multi-pass membrane protein</topology>
    </subcellularLocation>
</comment>
<feature type="transmembrane region" description="Helical" evidence="6">
    <location>
        <begin position="497"/>
        <end position="515"/>
    </location>
</feature>
<dbReference type="AlphaFoldDB" id="A0A1B7TCR3"/>
<gene>
    <name evidence="8" type="ORF">HANVADRAFT_53110</name>
</gene>
<keyword evidence="2 6" id="KW-0812">Transmembrane</keyword>
<dbReference type="InterPro" id="IPR036259">
    <property type="entry name" value="MFS_trans_sf"/>
</dbReference>
<feature type="transmembrane region" description="Helical" evidence="6">
    <location>
        <begin position="127"/>
        <end position="147"/>
    </location>
</feature>
<dbReference type="PANTHER" id="PTHR23508:SF10">
    <property type="entry name" value="CARBOXYLIC ACID TRANSPORTER PROTEIN HOMOLOG"/>
    <property type="match status" value="1"/>
</dbReference>
<dbReference type="Proteomes" id="UP000092321">
    <property type="component" value="Unassembled WGS sequence"/>
</dbReference>
<feature type="transmembrane region" description="Helical" evidence="6">
    <location>
        <begin position="321"/>
        <end position="340"/>
    </location>
</feature>
<protein>
    <submittedName>
        <fullName evidence="8">MFS general substrate transporter</fullName>
    </submittedName>
</protein>
<feature type="transmembrane region" description="Helical" evidence="6">
    <location>
        <begin position="159"/>
        <end position="178"/>
    </location>
</feature>
<feature type="transmembrane region" description="Helical" evidence="6">
    <location>
        <begin position="375"/>
        <end position="393"/>
    </location>
</feature>
<feature type="transmembrane region" description="Helical" evidence="6">
    <location>
        <begin position="249"/>
        <end position="272"/>
    </location>
</feature>
<feature type="compositionally biased region" description="Basic and acidic residues" evidence="5">
    <location>
        <begin position="572"/>
        <end position="586"/>
    </location>
</feature>